<dbReference type="RefSeq" id="XP_065654692.1">
    <property type="nucleotide sequence ID" value="XM_065798620.1"/>
</dbReference>
<protein>
    <submittedName>
        <fullName evidence="3">Uncharacterized protein LOC136081312</fullName>
    </submittedName>
</protein>
<dbReference type="SUPFAM" id="SSF56219">
    <property type="entry name" value="DNase I-like"/>
    <property type="match status" value="1"/>
</dbReference>
<dbReference type="GeneID" id="136081312"/>
<keyword evidence="2" id="KW-1185">Reference proteome</keyword>
<dbReference type="InterPro" id="IPR000477">
    <property type="entry name" value="RT_dom"/>
</dbReference>
<dbReference type="SUPFAM" id="SSF56672">
    <property type="entry name" value="DNA/RNA polymerases"/>
    <property type="match status" value="1"/>
</dbReference>
<evidence type="ECO:0000259" key="1">
    <source>
        <dbReference type="PROSITE" id="PS50878"/>
    </source>
</evidence>
<evidence type="ECO:0000313" key="3">
    <source>
        <dbReference type="RefSeq" id="XP_065654692.1"/>
    </source>
</evidence>
<sequence>MDFLLEENWPKIGQGNHSDLSRALHVWCGKLSSIISSLTTKVGFLEAENKMQQKEIDLLKNNNKANITYQNNIHSADVWAGFISKEKDIAAKEKNAALFAKISKENNEKNRILNNIIISGLTESVNLDDDNKAIDEILTILKVSCDDVKVKKRLKKKNASPLTSSISSDMDNKFIYVPPRPPLVLIEFKNYEKRQSALANARELKHIHGFTKVYVRPDQTENERIAPSKLHAECRIRNNALPNSFDDPQGRRLNWGTRDGKKGFCPPPFSSSYSLFELKCLYFNPTSLDNKWDKFQARIASLDYPHIIAVTETWFTATSLTNLENYTVYLRNRTTRGGGVAIYIRKDIHSYECELSDKQMGEQIWCQVSIGNDVLLIGCIYRQPFTLYESDLQINKSIKRAKALIDNGKFTSVLLVGDFDHSDISWCNLGGKCKYGKQSSQIFLDTINDCFLSQFVTEPTFINNTLDLVLSDDPDRIYNVTIGPPLGCTQKNHFHNSLLWDFRLKTSTKTISHHKVNYIYDKGDYNAISEGLKMIDWPKLFTNKSADESFELFKDIYISLVEHHIPKYNMSFSLKKRDPKWFNSTIKAATKEKFRLFMKLRCSSRKLKDYIRVLYNKQNRLVKKLVADAVLKFENEVISACKSCPKKFYSYINSQKSCKSEILSLFDHNGVQLVDKMSIASCLNNQFFKAFSSPDTYSQAPNFPRRTEIVCSPVSSSVFSCCNMEKLLFALDSSKGTGNDGIHPRVLKSCSKEISVPLSLLFIKSFDSGQVPSGWKLANITPIFKKGQRTDPGNYRPISLTSAVGQLMEKIMRDVMTEHLVKHNLLSRHQHGFVKSKSCITNLLEVLDIITEALSDNCAALLILLDFTKAFDRVSHSLLYHKLAGYGFGKNILAWLKDFLENRKQRVVLGNFASEWMDVQSGVPQGSVIGPLLFLLFINDMPELVKNSCKLFADDSQLVVKIKTVTDLGFVQKDIDILCDWSRLWCMEFSINKCKVLKFHGGSTDIDIPFTMVNNNGSQIPLEDVSVERTLGVLINNKLKWSEQISHAILKANSVLGLLRRTFKKWNPSMFVKLYTAYVRPILEYCAPIWCPFLLKDIKKLELVQRRATKLVPQLRNLKYEKRLANLGLSTLAERRTRGDVIQFFKIYKKLNVVNWQQKTNQASALLCDGPAGHLRGAKHKIERELTKNTQRHNFFINRVVSSWNTLPASVVASNSVNEFKNNYDIWNRSLSRRSTIVGSR</sequence>
<proteinExistence type="predicted"/>
<organism evidence="2 3">
    <name type="scientific">Hydra vulgaris</name>
    <name type="common">Hydra</name>
    <name type="synonym">Hydra attenuata</name>
    <dbReference type="NCBI Taxonomy" id="6087"/>
    <lineage>
        <taxon>Eukaryota</taxon>
        <taxon>Metazoa</taxon>
        <taxon>Cnidaria</taxon>
        <taxon>Hydrozoa</taxon>
        <taxon>Hydroidolina</taxon>
        <taxon>Anthoathecata</taxon>
        <taxon>Aplanulata</taxon>
        <taxon>Hydridae</taxon>
        <taxon>Hydra</taxon>
    </lineage>
</organism>
<dbReference type="CDD" id="cd01650">
    <property type="entry name" value="RT_nLTR_like"/>
    <property type="match status" value="1"/>
</dbReference>
<reference evidence="3" key="1">
    <citation type="submission" date="2025-08" db="UniProtKB">
        <authorList>
            <consortium name="RefSeq"/>
        </authorList>
    </citation>
    <scope>IDENTIFICATION</scope>
</reference>
<dbReference type="InterPro" id="IPR043502">
    <property type="entry name" value="DNA/RNA_pol_sf"/>
</dbReference>
<dbReference type="Gene3D" id="3.60.10.10">
    <property type="entry name" value="Endonuclease/exonuclease/phosphatase"/>
    <property type="match status" value="1"/>
</dbReference>
<name>A0ABM4BZJ0_HYDVU</name>
<gene>
    <name evidence="3" type="primary">LOC136081312</name>
</gene>
<feature type="domain" description="Reverse transcriptase" evidence="1">
    <location>
        <begin position="764"/>
        <end position="1035"/>
    </location>
</feature>
<accession>A0ABM4BZJ0</accession>
<dbReference type="Proteomes" id="UP001652625">
    <property type="component" value="Chromosome 06"/>
</dbReference>
<dbReference type="InterPro" id="IPR036691">
    <property type="entry name" value="Endo/exonu/phosph_ase_sf"/>
</dbReference>
<dbReference type="PROSITE" id="PS50878">
    <property type="entry name" value="RT_POL"/>
    <property type="match status" value="1"/>
</dbReference>
<dbReference type="Pfam" id="PF00078">
    <property type="entry name" value="RVT_1"/>
    <property type="match status" value="1"/>
</dbReference>
<dbReference type="PANTHER" id="PTHR33395">
    <property type="entry name" value="TRANSCRIPTASE, PUTATIVE-RELATED-RELATED"/>
    <property type="match status" value="1"/>
</dbReference>
<dbReference type="PANTHER" id="PTHR33395:SF22">
    <property type="entry name" value="REVERSE TRANSCRIPTASE DOMAIN-CONTAINING PROTEIN"/>
    <property type="match status" value="1"/>
</dbReference>
<dbReference type="PRINTS" id="PR01345">
    <property type="entry name" value="CERVTRCPTASE"/>
</dbReference>
<evidence type="ECO:0000313" key="2">
    <source>
        <dbReference type="Proteomes" id="UP001652625"/>
    </source>
</evidence>